<gene>
    <name evidence="3" type="ORF">CHLNCDRAFT_58851</name>
</gene>
<protein>
    <recommendedName>
        <fullName evidence="2">Metallo-beta-lactamase domain-containing protein</fullName>
    </recommendedName>
</protein>
<keyword evidence="4" id="KW-1185">Reference proteome</keyword>
<dbReference type="InterPro" id="IPR015943">
    <property type="entry name" value="WD40/YVTN_repeat-like_dom_sf"/>
</dbReference>
<sequence length="886" mass="92875">MNRRTLLLAAAVGLAAVLLGSAALPAVGGVLGAWRLSTVGYRLMNLVGSGRFELVHGVKKDVYRLDLWWRPLPVLLLPVSAVLVKEGGGWVLVDAGAPDSWSQAYASRLVQAVQQTVSSTKGGGLKAILLTHGHADHVGALPQLLQHFPEVPVVLHSGEAPFLLGGEEYLPPSSRLQYLLRALSMVPHSPVKLPESRVALLHGTEGGSLRQHGISSLRQASAVLTGRLRSDTLAALLLVAPSWIATPGHTPGHMSFLHHPSGTLLGGDALFNMLPSFSWASGIEALVTRPLGWAARLSFAPAMAALARLWEGALPAVKATLGALGLGQLGPRTKAVLQSSAVGQELGTYRIIRLLPGVTVRISPSIVCLGPHCDVERAQASVCALSKLNFRCLLPMHDATGKGLSAADWNATGTYVNYPFGSQYPPYVIRTVEGDAPDTIVLVSDFDGSSYTLSAYDAATGAVNYTFSVAVPDSSNSVLSTLTSGVPPMQQHNNTLSLLFMQIGTVVVAVDPASGQQLWSHPTYNQTMPKITGYSGPDGATVYLTSSFIDTTRAVPTPVNYIEALDAATGVVRWANSTPPPPTSGLPNSDTAAAHGVTALPDMAVYAQGQRMYALSAANGSQLWSMVVTTGSSYGAAAANISSITYVEAGAPPAGSPYPLLLLQSTTWEQTRFIAYKLNGSAGAPPTVAWQNRGNQDFEGSLNDGLARLGLQVPSVSLIDGVFVFWSNRTSYDLTNGGKPFYSTWLVGRSVLNGGVMWTKSMNASGWSQLPVSRPTVHLGVASLVTGSQVVVMEAGSGSTRFVYSAAPSDPQSSGGPYSYVPITTFANNMGQLAAVRCLGSDEHGSLCMYNGYDKPMPSAAGRRRLAGAHAAAAAAALAAAAWLVL</sequence>
<dbReference type="SUPFAM" id="SSF56281">
    <property type="entry name" value="Metallo-hydrolase/oxidoreductase"/>
    <property type="match status" value="1"/>
</dbReference>
<dbReference type="InParanoid" id="E1ZP44"/>
<keyword evidence="1" id="KW-0732">Signal</keyword>
<evidence type="ECO:0000313" key="4">
    <source>
        <dbReference type="Proteomes" id="UP000008141"/>
    </source>
</evidence>
<dbReference type="SMART" id="SM00849">
    <property type="entry name" value="Lactamase_B"/>
    <property type="match status" value="1"/>
</dbReference>
<dbReference type="Pfam" id="PF13360">
    <property type="entry name" value="PQQ_2"/>
    <property type="match status" value="1"/>
</dbReference>
<feature type="signal peptide" evidence="1">
    <location>
        <begin position="1"/>
        <end position="22"/>
    </location>
</feature>
<dbReference type="AlphaFoldDB" id="E1ZP44"/>
<dbReference type="InterPro" id="IPR002372">
    <property type="entry name" value="PQQ_rpt_dom"/>
</dbReference>
<dbReference type="KEGG" id="cvr:CHLNCDRAFT_58851"/>
<dbReference type="Gene3D" id="3.60.15.10">
    <property type="entry name" value="Ribonuclease Z/Hydroxyacylglutathione hydrolase-like"/>
    <property type="match status" value="1"/>
</dbReference>
<dbReference type="Gene3D" id="2.130.10.10">
    <property type="entry name" value="YVTN repeat-like/Quinoprotein amine dehydrogenase"/>
    <property type="match status" value="1"/>
</dbReference>
<proteinExistence type="predicted"/>
<name>E1ZP44_CHLVA</name>
<dbReference type="PANTHER" id="PTHR42951">
    <property type="entry name" value="METALLO-BETA-LACTAMASE DOMAIN-CONTAINING"/>
    <property type="match status" value="1"/>
</dbReference>
<feature type="domain" description="Metallo-beta-lactamase" evidence="2">
    <location>
        <begin position="78"/>
        <end position="303"/>
    </location>
</feature>
<evidence type="ECO:0000256" key="1">
    <source>
        <dbReference type="SAM" id="SignalP"/>
    </source>
</evidence>
<dbReference type="InterPro" id="IPR036866">
    <property type="entry name" value="RibonucZ/Hydroxyglut_hydro"/>
</dbReference>
<evidence type="ECO:0000259" key="2">
    <source>
        <dbReference type="SMART" id="SM00849"/>
    </source>
</evidence>
<dbReference type="RefSeq" id="XP_005844484.1">
    <property type="nucleotide sequence ID" value="XM_005844422.1"/>
</dbReference>
<dbReference type="Pfam" id="PF00753">
    <property type="entry name" value="Lactamase_B"/>
    <property type="match status" value="1"/>
</dbReference>
<dbReference type="EMBL" id="GL433856">
    <property type="protein sequence ID" value="EFN52382.1"/>
    <property type="molecule type" value="Genomic_DNA"/>
</dbReference>
<dbReference type="PANTHER" id="PTHR42951:SF17">
    <property type="entry name" value="METALLO-BETA-LACTAMASE DOMAIN-CONTAINING PROTEIN"/>
    <property type="match status" value="1"/>
</dbReference>
<evidence type="ECO:0000313" key="3">
    <source>
        <dbReference type="EMBL" id="EFN52382.1"/>
    </source>
</evidence>
<reference evidence="3 4" key="1">
    <citation type="journal article" date="2010" name="Plant Cell">
        <title>The Chlorella variabilis NC64A genome reveals adaptation to photosymbiosis, coevolution with viruses, and cryptic sex.</title>
        <authorList>
            <person name="Blanc G."/>
            <person name="Duncan G."/>
            <person name="Agarkova I."/>
            <person name="Borodovsky M."/>
            <person name="Gurnon J."/>
            <person name="Kuo A."/>
            <person name="Lindquist E."/>
            <person name="Lucas S."/>
            <person name="Pangilinan J."/>
            <person name="Polle J."/>
            <person name="Salamov A."/>
            <person name="Terry A."/>
            <person name="Yamada T."/>
            <person name="Dunigan D.D."/>
            <person name="Grigoriev I.V."/>
            <person name="Claverie J.M."/>
            <person name="Van Etten J.L."/>
        </authorList>
    </citation>
    <scope>NUCLEOTIDE SEQUENCE [LARGE SCALE GENOMIC DNA]</scope>
    <source>
        <strain evidence="3 4">NC64A</strain>
    </source>
</reference>
<accession>E1ZP44</accession>
<dbReference type="OrthoDB" id="512989at2759"/>
<dbReference type="SUPFAM" id="SSF50998">
    <property type="entry name" value="Quinoprotein alcohol dehydrogenase-like"/>
    <property type="match status" value="1"/>
</dbReference>
<dbReference type="GeneID" id="17351814"/>
<organism evidence="4">
    <name type="scientific">Chlorella variabilis</name>
    <name type="common">Green alga</name>
    <dbReference type="NCBI Taxonomy" id="554065"/>
    <lineage>
        <taxon>Eukaryota</taxon>
        <taxon>Viridiplantae</taxon>
        <taxon>Chlorophyta</taxon>
        <taxon>core chlorophytes</taxon>
        <taxon>Trebouxiophyceae</taxon>
        <taxon>Chlorellales</taxon>
        <taxon>Chlorellaceae</taxon>
        <taxon>Chlorella clade</taxon>
        <taxon>Chlorella</taxon>
    </lineage>
</organism>
<dbReference type="eggNOG" id="ENOG502SBBP">
    <property type="taxonomic scope" value="Eukaryota"/>
</dbReference>
<feature type="chain" id="PRO_5003156622" description="Metallo-beta-lactamase domain-containing protein" evidence="1">
    <location>
        <begin position="23"/>
        <end position="886"/>
    </location>
</feature>
<dbReference type="InterPro" id="IPR011047">
    <property type="entry name" value="Quinoprotein_ADH-like_sf"/>
</dbReference>
<dbReference type="InterPro" id="IPR050855">
    <property type="entry name" value="NDM-1-like"/>
</dbReference>
<dbReference type="InterPro" id="IPR001279">
    <property type="entry name" value="Metallo-B-lactamas"/>
</dbReference>
<dbReference type="Proteomes" id="UP000008141">
    <property type="component" value="Unassembled WGS sequence"/>
</dbReference>